<comment type="caution">
    <text evidence="1">The sequence shown here is derived from an EMBL/GenBank/DDBJ whole genome shotgun (WGS) entry which is preliminary data.</text>
</comment>
<gene>
    <name evidence="1" type="ORF">K3G42_004067</name>
</gene>
<protein>
    <submittedName>
        <fullName evidence="1">Uncharacterized protein</fullName>
    </submittedName>
</protein>
<dbReference type="EMBL" id="CM037627">
    <property type="protein sequence ID" value="KAH7989174.1"/>
    <property type="molecule type" value="Genomic_DNA"/>
</dbReference>
<accession>A0ACB8E9Y1</accession>
<proteinExistence type="predicted"/>
<evidence type="ECO:0000313" key="1">
    <source>
        <dbReference type="EMBL" id="KAH7989174.1"/>
    </source>
</evidence>
<sequence>MSHVVSNNLYFSLDKSILEMPTSTPPPQALPKSETRNARNTGICSLSRYIPGPGKKRYPNQTKPNYFYPSPVLRTNFKVFECTLYDFCGMRDSFYKQTLLPTPSP</sequence>
<reference evidence="1" key="1">
    <citation type="submission" date="2021-08" db="EMBL/GenBank/DDBJ databases">
        <title>The first chromosome-level gecko genome reveals the dynamic sex chromosomes of Neotropical dwarf geckos (Sphaerodactylidae: Sphaerodactylus).</title>
        <authorList>
            <person name="Pinto B.J."/>
            <person name="Keating S.E."/>
            <person name="Gamble T."/>
        </authorList>
    </citation>
    <scope>NUCLEOTIDE SEQUENCE</scope>
    <source>
        <strain evidence="1">TG3544</strain>
    </source>
</reference>
<keyword evidence="2" id="KW-1185">Reference proteome</keyword>
<name>A0ACB8E9Y1_9SAUR</name>
<organism evidence="1 2">
    <name type="scientific">Sphaerodactylus townsendi</name>
    <dbReference type="NCBI Taxonomy" id="933632"/>
    <lineage>
        <taxon>Eukaryota</taxon>
        <taxon>Metazoa</taxon>
        <taxon>Chordata</taxon>
        <taxon>Craniata</taxon>
        <taxon>Vertebrata</taxon>
        <taxon>Euteleostomi</taxon>
        <taxon>Lepidosauria</taxon>
        <taxon>Squamata</taxon>
        <taxon>Bifurcata</taxon>
        <taxon>Gekkota</taxon>
        <taxon>Sphaerodactylidae</taxon>
        <taxon>Sphaerodactylus</taxon>
    </lineage>
</organism>
<dbReference type="Proteomes" id="UP000827872">
    <property type="component" value="Linkage Group LG14"/>
</dbReference>
<evidence type="ECO:0000313" key="2">
    <source>
        <dbReference type="Proteomes" id="UP000827872"/>
    </source>
</evidence>